<evidence type="ECO:0000256" key="2">
    <source>
        <dbReference type="ARBA" id="ARBA00022630"/>
    </source>
</evidence>
<dbReference type="PRINTS" id="PR00368">
    <property type="entry name" value="FADPNR"/>
</dbReference>
<keyword evidence="2" id="KW-0285">Flavoprotein</keyword>
<evidence type="ECO:0000259" key="4">
    <source>
        <dbReference type="Pfam" id="PF07992"/>
    </source>
</evidence>
<keyword evidence="6" id="KW-1185">Reference proteome</keyword>
<comment type="similarity">
    <text evidence="1">Belongs to the class-II pyridine nucleotide-disulfide oxidoreductase family.</text>
</comment>
<evidence type="ECO:0000256" key="1">
    <source>
        <dbReference type="ARBA" id="ARBA00009333"/>
    </source>
</evidence>
<keyword evidence="3" id="KW-0560">Oxidoreductase</keyword>
<dbReference type="SUPFAM" id="SSF51905">
    <property type="entry name" value="FAD/NAD(P)-binding domain"/>
    <property type="match status" value="1"/>
</dbReference>
<evidence type="ECO:0000313" key="5">
    <source>
        <dbReference type="EMBL" id="KAL0959724.1"/>
    </source>
</evidence>
<dbReference type="InterPro" id="IPR023753">
    <property type="entry name" value="FAD/NAD-binding_dom"/>
</dbReference>
<dbReference type="Proteomes" id="UP001556367">
    <property type="component" value="Unassembled WGS sequence"/>
</dbReference>
<accession>A0ABR3JVU8</accession>
<sequence>MAAVAQSVYDVLILGAGPGGLATAAGLARQLYTGIVFNSGVFRNARAAHMHTVLGFDHANPADFRAKAKDDILKRYDTITFQDNTTITALKKLENGNFEAADAQGKKWEGRKVVLAAGITDVLPDIEGFDQCWGYGVFHCLFCHGYEERGSESAGILAMGPLGNAAAPPMFARMANRFAKDIIIYTNGNADLANEISANLQGSVRGFKVDQKPIKRFEKLPAGAQVTVHFEDGSSTTHGFLTYKPAAKTNGPYAQLGVELGADGLIKVNQPFPETNVKGVFAVGDCTTQMTTVSVASMQGSIAAAGAIHQLQEEPS</sequence>
<dbReference type="PANTHER" id="PTHR48105">
    <property type="entry name" value="THIOREDOXIN REDUCTASE 1-RELATED-RELATED"/>
    <property type="match status" value="1"/>
</dbReference>
<proteinExistence type="inferred from homology"/>
<feature type="domain" description="FAD/NAD(P)-binding" evidence="4">
    <location>
        <begin position="9"/>
        <end position="300"/>
    </location>
</feature>
<comment type="caution">
    <text evidence="5">The sequence shown here is derived from an EMBL/GenBank/DDBJ whole genome shotgun (WGS) entry which is preliminary data.</text>
</comment>
<gene>
    <name evidence="5" type="ORF">HGRIS_011416</name>
</gene>
<dbReference type="Gene3D" id="3.50.50.60">
    <property type="entry name" value="FAD/NAD(P)-binding domain"/>
    <property type="match status" value="2"/>
</dbReference>
<organism evidence="5 6">
    <name type="scientific">Hohenbuehelia grisea</name>
    <dbReference type="NCBI Taxonomy" id="104357"/>
    <lineage>
        <taxon>Eukaryota</taxon>
        <taxon>Fungi</taxon>
        <taxon>Dikarya</taxon>
        <taxon>Basidiomycota</taxon>
        <taxon>Agaricomycotina</taxon>
        <taxon>Agaricomycetes</taxon>
        <taxon>Agaricomycetidae</taxon>
        <taxon>Agaricales</taxon>
        <taxon>Pleurotineae</taxon>
        <taxon>Pleurotaceae</taxon>
        <taxon>Hohenbuehelia</taxon>
    </lineage>
</organism>
<name>A0ABR3JVU8_9AGAR</name>
<protein>
    <recommendedName>
        <fullName evidence="4">FAD/NAD(P)-binding domain-containing protein</fullName>
    </recommendedName>
</protein>
<evidence type="ECO:0000313" key="6">
    <source>
        <dbReference type="Proteomes" id="UP001556367"/>
    </source>
</evidence>
<dbReference type="Pfam" id="PF07992">
    <property type="entry name" value="Pyr_redox_2"/>
    <property type="match status" value="1"/>
</dbReference>
<reference evidence="6" key="1">
    <citation type="submission" date="2024-06" db="EMBL/GenBank/DDBJ databases">
        <title>Multi-omics analyses provide insights into the biosynthesis of the anticancer antibiotic pleurotin in Hohenbuehelia grisea.</title>
        <authorList>
            <person name="Weaver J.A."/>
            <person name="Alberti F."/>
        </authorList>
    </citation>
    <scope>NUCLEOTIDE SEQUENCE [LARGE SCALE GENOMIC DNA]</scope>
    <source>
        <strain evidence="6">T-177</strain>
    </source>
</reference>
<evidence type="ECO:0000256" key="3">
    <source>
        <dbReference type="ARBA" id="ARBA00023002"/>
    </source>
</evidence>
<dbReference type="InterPro" id="IPR050097">
    <property type="entry name" value="Ferredoxin-NADP_redctase_2"/>
</dbReference>
<dbReference type="EMBL" id="JASNQZ010000002">
    <property type="protein sequence ID" value="KAL0959724.1"/>
    <property type="molecule type" value="Genomic_DNA"/>
</dbReference>
<dbReference type="PRINTS" id="PR00469">
    <property type="entry name" value="PNDRDTASEII"/>
</dbReference>
<dbReference type="InterPro" id="IPR036188">
    <property type="entry name" value="FAD/NAD-bd_sf"/>
</dbReference>